<dbReference type="PANTHER" id="PTHR38446">
    <property type="entry name" value="BLL0914 PROTEIN"/>
    <property type="match status" value="1"/>
</dbReference>
<keyword evidence="1" id="KW-1133">Transmembrane helix</keyword>
<dbReference type="Proteomes" id="UP000323221">
    <property type="component" value="Unassembled WGS sequence"/>
</dbReference>
<dbReference type="Pfam" id="PF06993">
    <property type="entry name" value="DUF1304"/>
    <property type="match status" value="1"/>
</dbReference>
<dbReference type="PANTHER" id="PTHR38446:SF1">
    <property type="entry name" value="BLL0914 PROTEIN"/>
    <property type="match status" value="1"/>
</dbReference>
<evidence type="ECO:0000313" key="3">
    <source>
        <dbReference type="Proteomes" id="UP000323221"/>
    </source>
</evidence>
<dbReference type="AlphaFoldDB" id="A0A5M8QD11"/>
<protein>
    <submittedName>
        <fullName evidence="2">DUF1304 domain-containing protein</fullName>
    </submittedName>
</protein>
<keyword evidence="3" id="KW-1185">Reference proteome</keyword>
<dbReference type="EMBL" id="VOIR01000014">
    <property type="protein sequence ID" value="KAA6432854.1"/>
    <property type="molecule type" value="Genomic_DNA"/>
</dbReference>
<keyword evidence="1" id="KW-0472">Membrane</keyword>
<feature type="transmembrane region" description="Helical" evidence="1">
    <location>
        <begin position="107"/>
        <end position="128"/>
    </location>
</feature>
<comment type="caution">
    <text evidence="2">The sequence shown here is derived from an EMBL/GenBank/DDBJ whole genome shotgun (WGS) entry which is preliminary data.</text>
</comment>
<feature type="transmembrane region" description="Helical" evidence="1">
    <location>
        <begin position="57"/>
        <end position="75"/>
    </location>
</feature>
<evidence type="ECO:0000313" key="2">
    <source>
        <dbReference type="EMBL" id="KAA6432854.1"/>
    </source>
</evidence>
<sequence length="133" mass="13459">MDLAVIACIAAALAAAVHGYIFVLETLRWEEPGTRRVFGTSPEQAAATRQLAANQGVYNLLLGIAALAGIITLVAGARGAGLAVLLASTGIMLAAALYLVISDRTKGRAAVVQGFFPAIAVVTGLIALGQVAS</sequence>
<organism evidence="2 3">
    <name type="scientific">Agrococcus sediminis</name>
    <dbReference type="NCBI Taxonomy" id="2599924"/>
    <lineage>
        <taxon>Bacteria</taxon>
        <taxon>Bacillati</taxon>
        <taxon>Actinomycetota</taxon>
        <taxon>Actinomycetes</taxon>
        <taxon>Micrococcales</taxon>
        <taxon>Microbacteriaceae</taxon>
        <taxon>Agrococcus</taxon>
    </lineage>
</organism>
<dbReference type="RefSeq" id="WP_128189598.1">
    <property type="nucleotide sequence ID" value="NZ_JBFBFL010000009.1"/>
</dbReference>
<accession>A0A5M8QD11</accession>
<feature type="transmembrane region" description="Helical" evidence="1">
    <location>
        <begin position="82"/>
        <end position="101"/>
    </location>
</feature>
<proteinExistence type="predicted"/>
<evidence type="ECO:0000256" key="1">
    <source>
        <dbReference type="SAM" id="Phobius"/>
    </source>
</evidence>
<dbReference type="InterPro" id="IPR009732">
    <property type="entry name" value="DUF1304"/>
</dbReference>
<keyword evidence="1" id="KW-0812">Transmembrane</keyword>
<dbReference type="OrthoDB" id="9803832at2"/>
<reference evidence="2 3" key="1">
    <citation type="submission" date="2019-08" db="EMBL/GenBank/DDBJ databases">
        <title>Agrococcus lahaulensis sp. nov., isolated from a cold desert of the Indian Himalayas.</title>
        <authorList>
            <person name="Qu J.H."/>
        </authorList>
    </citation>
    <scope>NUCLEOTIDE SEQUENCE [LARGE SCALE GENOMIC DNA]</scope>
    <source>
        <strain evidence="2 3">NS18</strain>
    </source>
</reference>
<name>A0A5M8QD11_9MICO</name>
<gene>
    <name evidence="2" type="ORF">FQ330_07720</name>
</gene>